<reference evidence="3" key="2">
    <citation type="journal article" date="2016" name="Genome Announc.">
        <title>Draft Genome Sequences of Two Novel Amoeba-Resistant Intranuclear Bacteria, 'Candidatus Berkiella cookevillensis' and 'Candidatus Berkiella aquae'.</title>
        <authorList>
            <person name="Mehari Y.T."/>
            <person name="Arivett B.A."/>
            <person name="Farone A.L."/>
            <person name="Gunderson J.H."/>
            <person name="Farone M.B."/>
        </authorList>
    </citation>
    <scope>NUCLEOTIDE SEQUENCE</scope>
    <source>
        <strain evidence="3">CC99</strain>
    </source>
</reference>
<dbReference type="Proteomes" id="UP000051494">
    <property type="component" value="Unassembled WGS sequence"/>
</dbReference>
<keyword evidence="1" id="KW-0472">Membrane</keyword>
<gene>
    <name evidence="2" type="ORF">CC99x_00077</name>
    <name evidence="3" type="ORF">CC99x_006530</name>
</gene>
<accession>A0A0Q9YH17</accession>
<evidence type="ECO:0000313" key="4">
    <source>
        <dbReference type="Proteomes" id="UP000051494"/>
    </source>
</evidence>
<dbReference type="AlphaFoldDB" id="A0A0Q9YH17"/>
<name>A0A0Q9YH17_9GAMM</name>
<comment type="caution">
    <text evidence="2">The sequence shown here is derived from an EMBL/GenBank/DDBJ whole genome shotgun (WGS) entry which is preliminary data.</text>
</comment>
<reference evidence="3" key="3">
    <citation type="submission" date="2021-06" db="EMBL/GenBank/DDBJ databases">
        <title>Genomic Description and Analysis of Intracellular Bacteria, Candidatus Berkiella cookevillensis and Candidatus Berkiella aquae.</title>
        <authorList>
            <person name="Kidane D.T."/>
            <person name="Mehari Y.T."/>
            <person name="Rice F.C."/>
            <person name="Arivett B.A."/>
            <person name="Farone A.L."/>
            <person name="Berk S.G."/>
            <person name="Farone M.B."/>
        </authorList>
    </citation>
    <scope>NUCLEOTIDE SEQUENCE</scope>
    <source>
        <strain evidence="3">CC99</strain>
    </source>
</reference>
<keyword evidence="1" id="KW-0812">Transmembrane</keyword>
<dbReference type="EMBL" id="LKHV02000001">
    <property type="protein sequence ID" value="MCS5708563.1"/>
    <property type="molecule type" value="Genomic_DNA"/>
</dbReference>
<sequence>MIDIDPNIAGQLPKNRMQRILKLLWQKFKHQSIFTKWITLLLILFTVLVIVVFFSTFIIWKIFYFLFARIFLNSLEWYLMRDPHE</sequence>
<evidence type="ECO:0000313" key="3">
    <source>
        <dbReference type="EMBL" id="MCS5708563.1"/>
    </source>
</evidence>
<feature type="transmembrane region" description="Helical" evidence="1">
    <location>
        <begin position="37"/>
        <end position="56"/>
    </location>
</feature>
<dbReference type="RefSeq" id="WP_057622501.1">
    <property type="nucleotide sequence ID" value="NZ_LKHV02000001.1"/>
</dbReference>
<dbReference type="EMBL" id="LKHV01000001">
    <property type="protein sequence ID" value="KRG19856.1"/>
    <property type="molecule type" value="Genomic_DNA"/>
</dbReference>
<evidence type="ECO:0000256" key="1">
    <source>
        <dbReference type="SAM" id="Phobius"/>
    </source>
</evidence>
<reference evidence="2" key="1">
    <citation type="submission" date="2015-09" db="EMBL/GenBank/DDBJ databases">
        <title>Draft Genome Sequences of Two Novel Amoeba-resistant Intranuclear Bacteria, Candidatus Berkiella cookevillensis and Candidatus Berkiella aquae.</title>
        <authorList>
            <person name="Mehari Y.T."/>
            <person name="Arivett B.A."/>
            <person name="Farone A.L."/>
            <person name="Gunderson J.H."/>
            <person name="Farone M.B."/>
        </authorList>
    </citation>
    <scope>NUCLEOTIDE SEQUENCE [LARGE SCALE GENOMIC DNA]</scope>
    <source>
        <strain evidence="2">CC99</strain>
    </source>
</reference>
<keyword evidence="4" id="KW-1185">Reference proteome</keyword>
<protein>
    <submittedName>
        <fullName evidence="2">Uncharacterized protein</fullName>
    </submittedName>
</protein>
<proteinExistence type="predicted"/>
<keyword evidence="1" id="KW-1133">Transmembrane helix</keyword>
<organism evidence="2">
    <name type="scientific">Candidatus Berkiella cookevillensis</name>
    <dbReference type="NCBI Taxonomy" id="437022"/>
    <lineage>
        <taxon>Bacteria</taxon>
        <taxon>Pseudomonadati</taxon>
        <taxon>Pseudomonadota</taxon>
        <taxon>Gammaproteobacteria</taxon>
        <taxon>Candidatus Berkiellales</taxon>
        <taxon>Candidatus Berkiellaceae</taxon>
        <taxon>Candidatus Berkiella</taxon>
    </lineage>
</organism>
<evidence type="ECO:0000313" key="2">
    <source>
        <dbReference type="EMBL" id="KRG19856.1"/>
    </source>
</evidence>